<comment type="caution">
    <text evidence="6">The sequence shown here is derived from an EMBL/GenBank/DDBJ whole genome shotgun (WGS) entry which is preliminary data.</text>
</comment>
<name>A0AAD8RHQ2_LOLMU</name>
<dbReference type="AlphaFoldDB" id="A0AAD8RHQ2"/>
<reference evidence="6" key="1">
    <citation type="submission" date="2023-07" db="EMBL/GenBank/DDBJ databases">
        <title>A chromosome-level genome assembly of Lolium multiflorum.</title>
        <authorList>
            <person name="Chen Y."/>
            <person name="Copetti D."/>
            <person name="Kolliker R."/>
            <person name="Studer B."/>
        </authorList>
    </citation>
    <scope>NUCLEOTIDE SEQUENCE</scope>
    <source>
        <strain evidence="6">02402/16</strain>
        <tissue evidence="6">Leaf</tissue>
    </source>
</reference>
<evidence type="ECO:0000313" key="6">
    <source>
        <dbReference type="EMBL" id="KAK1619468.1"/>
    </source>
</evidence>
<protein>
    <recommendedName>
        <fullName evidence="5">Jacalin-type lectin domain-containing protein</fullName>
    </recommendedName>
</protein>
<dbReference type="Pfam" id="PF01419">
    <property type="entry name" value="Jacalin"/>
    <property type="match status" value="1"/>
</dbReference>
<dbReference type="Pfam" id="PF21362">
    <property type="entry name" value="Sina_RING"/>
    <property type="match status" value="1"/>
</dbReference>
<dbReference type="InterPro" id="IPR049548">
    <property type="entry name" value="Sina-like_RING"/>
</dbReference>
<gene>
    <name evidence="6" type="ORF">QYE76_024985</name>
</gene>
<dbReference type="InterPro" id="IPR013083">
    <property type="entry name" value="Znf_RING/FYVE/PHD"/>
</dbReference>
<dbReference type="PROSITE" id="PS51752">
    <property type="entry name" value="JACALIN_LECTIN"/>
    <property type="match status" value="1"/>
</dbReference>
<keyword evidence="1" id="KW-0479">Metal-binding</keyword>
<dbReference type="InterPro" id="IPR033734">
    <property type="entry name" value="Jacalin-like_lectin_dom_plant"/>
</dbReference>
<dbReference type="CDD" id="cd09612">
    <property type="entry name" value="Jacalin"/>
    <property type="match status" value="1"/>
</dbReference>
<dbReference type="EMBL" id="JAUUTY010000006">
    <property type="protein sequence ID" value="KAK1619468.1"/>
    <property type="molecule type" value="Genomic_DNA"/>
</dbReference>
<dbReference type="Proteomes" id="UP001231189">
    <property type="component" value="Unassembled WGS sequence"/>
</dbReference>
<keyword evidence="4" id="KW-0862">Zinc</keyword>
<dbReference type="InterPro" id="IPR036404">
    <property type="entry name" value="Jacalin-like_lectin_dom_sf"/>
</dbReference>
<evidence type="ECO:0000256" key="3">
    <source>
        <dbReference type="ARBA" id="ARBA00022771"/>
    </source>
</evidence>
<evidence type="ECO:0000256" key="1">
    <source>
        <dbReference type="ARBA" id="ARBA00022723"/>
    </source>
</evidence>
<dbReference type="InterPro" id="IPR001229">
    <property type="entry name" value="Jacalin-like_lectin_dom"/>
</dbReference>
<dbReference type="GO" id="GO:0030246">
    <property type="term" value="F:carbohydrate binding"/>
    <property type="evidence" value="ECO:0007669"/>
    <property type="project" value="UniProtKB-KW"/>
</dbReference>
<evidence type="ECO:0000256" key="2">
    <source>
        <dbReference type="ARBA" id="ARBA00022734"/>
    </source>
</evidence>
<keyword evidence="3" id="KW-0863">Zinc-finger</keyword>
<evidence type="ECO:0000313" key="7">
    <source>
        <dbReference type="Proteomes" id="UP001231189"/>
    </source>
</evidence>
<feature type="domain" description="Jacalin-type lectin" evidence="5">
    <location>
        <begin position="120"/>
        <end position="271"/>
    </location>
</feature>
<dbReference type="SUPFAM" id="SSF51101">
    <property type="entry name" value="Mannose-binding lectins"/>
    <property type="match status" value="1"/>
</dbReference>
<sequence length="273" mass="29679">MDKTASIANVDEEALCCPRCLQLLVPPVLQCAAGHLICSSCHDNLQDKNKCVSCFVPASFIPTSYSRCHAVEGILRSVRVACPNTIHGRCTAGKMLCHEKVEHEKTCPSTAAPGRLPSSVVKMGPCGGVDGNVREMDVRGVNRIVKVVVWYSSTFDAMKVYYERDGREEKTDRWGVPATESNAAIGWPSQVLEICLEQDEYLTGVKGHIEYCGDSLCVISLTFVTNLHTFGPYGVEDGVPFELPAAAGGRIIGFHGRSDSYVDAIGTYVKMDL</sequence>
<evidence type="ECO:0000256" key="4">
    <source>
        <dbReference type="ARBA" id="ARBA00022833"/>
    </source>
</evidence>
<dbReference type="GO" id="GO:0008270">
    <property type="term" value="F:zinc ion binding"/>
    <property type="evidence" value="ECO:0007669"/>
    <property type="project" value="UniProtKB-KW"/>
</dbReference>
<accession>A0AAD8RHQ2</accession>
<evidence type="ECO:0000259" key="5">
    <source>
        <dbReference type="PROSITE" id="PS51752"/>
    </source>
</evidence>
<dbReference type="Gene3D" id="3.30.40.10">
    <property type="entry name" value="Zinc/RING finger domain, C3HC4 (zinc finger)"/>
    <property type="match status" value="1"/>
</dbReference>
<dbReference type="PANTHER" id="PTHR46506">
    <property type="entry name" value="OS05G0143600 PROTEIN"/>
    <property type="match status" value="1"/>
</dbReference>
<organism evidence="6 7">
    <name type="scientific">Lolium multiflorum</name>
    <name type="common">Italian ryegrass</name>
    <name type="synonym">Lolium perenne subsp. multiflorum</name>
    <dbReference type="NCBI Taxonomy" id="4521"/>
    <lineage>
        <taxon>Eukaryota</taxon>
        <taxon>Viridiplantae</taxon>
        <taxon>Streptophyta</taxon>
        <taxon>Embryophyta</taxon>
        <taxon>Tracheophyta</taxon>
        <taxon>Spermatophyta</taxon>
        <taxon>Magnoliopsida</taxon>
        <taxon>Liliopsida</taxon>
        <taxon>Poales</taxon>
        <taxon>Poaceae</taxon>
        <taxon>BOP clade</taxon>
        <taxon>Pooideae</taxon>
        <taxon>Poodae</taxon>
        <taxon>Poeae</taxon>
        <taxon>Poeae Chloroplast Group 2 (Poeae type)</taxon>
        <taxon>Loliodinae</taxon>
        <taxon>Loliinae</taxon>
        <taxon>Lolium</taxon>
    </lineage>
</organism>
<dbReference type="SMART" id="SM00915">
    <property type="entry name" value="Jacalin"/>
    <property type="match status" value="1"/>
</dbReference>
<keyword evidence="7" id="KW-1185">Reference proteome</keyword>
<keyword evidence="2" id="KW-0430">Lectin</keyword>
<proteinExistence type="predicted"/>
<dbReference type="Gene3D" id="2.100.10.30">
    <property type="entry name" value="Jacalin-like lectin domain"/>
    <property type="match status" value="1"/>
</dbReference>